<organism evidence="1 2">
    <name type="scientific">Shinella pollutisoli</name>
    <dbReference type="NCBI Taxonomy" id="2250594"/>
    <lineage>
        <taxon>Bacteria</taxon>
        <taxon>Pseudomonadati</taxon>
        <taxon>Pseudomonadota</taxon>
        <taxon>Alphaproteobacteria</taxon>
        <taxon>Hyphomicrobiales</taxon>
        <taxon>Rhizobiaceae</taxon>
        <taxon>Shinella</taxon>
    </lineage>
</organism>
<comment type="caution">
    <text evidence="1">The sequence shown here is derived from an EMBL/GenBank/DDBJ whole genome shotgun (WGS) entry which is preliminary data.</text>
</comment>
<gene>
    <name evidence="1" type="ORF">ACFOHH_00510</name>
</gene>
<dbReference type="RefSeq" id="WP_257315977.1">
    <property type="nucleotide sequence ID" value="NZ_JANFDG010000016.1"/>
</dbReference>
<dbReference type="SUPFAM" id="SSF48403">
    <property type="entry name" value="Ankyrin repeat"/>
    <property type="match status" value="1"/>
</dbReference>
<name>A0ABV7DA47_9HYPH</name>
<evidence type="ECO:0000313" key="2">
    <source>
        <dbReference type="Proteomes" id="UP001595377"/>
    </source>
</evidence>
<protein>
    <submittedName>
        <fullName evidence="1">Ankyrin repeat domain-containing protein</fullName>
    </submittedName>
</protein>
<accession>A0ABV7DA47</accession>
<dbReference type="InterPro" id="IPR036770">
    <property type="entry name" value="Ankyrin_rpt-contain_sf"/>
</dbReference>
<dbReference type="Proteomes" id="UP001595377">
    <property type="component" value="Unassembled WGS sequence"/>
</dbReference>
<keyword evidence="2" id="KW-1185">Reference proteome</keyword>
<dbReference type="Pfam" id="PF12796">
    <property type="entry name" value="Ank_2"/>
    <property type="match status" value="1"/>
</dbReference>
<evidence type="ECO:0000313" key="1">
    <source>
        <dbReference type="EMBL" id="MFC3071580.1"/>
    </source>
</evidence>
<sequence length="108" mass="11533">MKDTGLSIKLLRSAYSAENKTVINLLKSGADVNATDPFMGLTALHIAVSTNNLTLTRILVEDWNAAFKADATGRWPTLIAAEAEVDDALSDYIVEAEAKAYCANCSPA</sequence>
<reference evidence="2" key="1">
    <citation type="journal article" date="2019" name="Int. J. Syst. Evol. Microbiol.">
        <title>The Global Catalogue of Microorganisms (GCM) 10K type strain sequencing project: providing services to taxonomists for standard genome sequencing and annotation.</title>
        <authorList>
            <consortium name="The Broad Institute Genomics Platform"/>
            <consortium name="The Broad Institute Genome Sequencing Center for Infectious Disease"/>
            <person name="Wu L."/>
            <person name="Ma J."/>
        </authorList>
    </citation>
    <scope>NUCLEOTIDE SEQUENCE [LARGE SCALE GENOMIC DNA]</scope>
    <source>
        <strain evidence="2">KCTC 52677</strain>
    </source>
</reference>
<dbReference type="EMBL" id="JBHRSP010000001">
    <property type="protein sequence ID" value="MFC3071580.1"/>
    <property type="molecule type" value="Genomic_DNA"/>
</dbReference>
<dbReference type="InterPro" id="IPR002110">
    <property type="entry name" value="Ankyrin_rpt"/>
</dbReference>
<dbReference type="Gene3D" id="1.25.40.20">
    <property type="entry name" value="Ankyrin repeat-containing domain"/>
    <property type="match status" value="1"/>
</dbReference>
<proteinExistence type="predicted"/>